<organism evidence="2 3">
    <name type="scientific">Chromobacterium piscinae</name>
    <dbReference type="NCBI Taxonomy" id="686831"/>
    <lineage>
        <taxon>Bacteria</taxon>
        <taxon>Pseudomonadati</taxon>
        <taxon>Pseudomonadota</taxon>
        <taxon>Betaproteobacteria</taxon>
        <taxon>Neisseriales</taxon>
        <taxon>Chromobacteriaceae</taxon>
        <taxon>Chromobacterium</taxon>
    </lineage>
</organism>
<reference evidence="2 3" key="1">
    <citation type="submission" date="2024-05" db="EMBL/GenBank/DDBJ databases">
        <authorList>
            <person name="De Oliveira J.P."/>
            <person name="Noriler S.A."/>
            <person name="De Oliveira A.G."/>
            <person name="Sipoli D.S."/>
        </authorList>
    </citation>
    <scope>NUCLEOTIDE SEQUENCE [LARGE SCALE GENOMIC DNA]</scope>
    <source>
        <strain evidence="2 3">LABIM186</strain>
    </source>
</reference>
<dbReference type="InterPro" id="IPR037109">
    <property type="entry name" value="AMP_N_sf"/>
</dbReference>
<feature type="domain" description="AMP nucleoside phosphorylase N-terminal" evidence="1">
    <location>
        <begin position="12"/>
        <end position="81"/>
    </location>
</feature>
<feature type="non-terminal residue" evidence="2">
    <location>
        <position position="81"/>
    </location>
</feature>
<keyword evidence="3" id="KW-1185">Reference proteome</keyword>
<sequence>MPTQRNGLTRQQALDELERLYDDAVNALRAAIKTYTEQGTLPEAEARRQGLFVYPELRITWRGEGPQQNRTRAWGRFTHTG</sequence>
<dbReference type="Gene3D" id="3.30.1730.10">
    <property type="entry name" value="AMP nucleoside phosphorylase, N-terminal domain"/>
    <property type="match status" value="1"/>
</dbReference>
<evidence type="ECO:0000259" key="1">
    <source>
        <dbReference type="Pfam" id="PF10423"/>
    </source>
</evidence>
<gene>
    <name evidence="2" type="ORF">ABH309_25165</name>
</gene>
<accession>A0ABV0HCT4</accession>
<dbReference type="SUPFAM" id="SSF53167">
    <property type="entry name" value="Purine and uridine phosphorylases"/>
    <property type="match status" value="1"/>
</dbReference>
<dbReference type="Proteomes" id="UP001438292">
    <property type="component" value="Unassembled WGS sequence"/>
</dbReference>
<evidence type="ECO:0000313" key="3">
    <source>
        <dbReference type="Proteomes" id="UP001438292"/>
    </source>
</evidence>
<dbReference type="InterPro" id="IPR018953">
    <property type="entry name" value="AMP_nucleoside_Pase_N"/>
</dbReference>
<evidence type="ECO:0000313" key="2">
    <source>
        <dbReference type="EMBL" id="MEO3957737.1"/>
    </source>
</evidence>
<dbReference type="RefSeq" id="WP_347788192.1">
    <property type="nucleotide sequence ID" value="NZ_JBDQQU010000417.1"/>
</dbReference>
<dbReference type="InterPro" id="IPR035994">
    <property type="entry name" value="Nucleoside_phosphorylase_sf"/>
</dbReference>
<comment type="caution">
    <text evidence="2">The sequence shown here is derived from an EMBL/GenBank/DDBJ whole genome shotgun (WGS) entry which is preliminary data.</text>
</comment>
<dbReference type="EMBL" id="JBDQQU010000417">
    <property type="protein sequence ID" value="MEO3957737.1"/>
    <property type="molecule type" value="Genomic_DNA"/>
</dbReference>
<name>A0ABV0HCT4_9NEIS</name>
<protein>
    <recommendedName>
        <fullName evidence="1">AMP nucleoside phosphorylase N-terminal domain-containing protein</fullName>
    </recommendedName>
</protein>
<dbReference type="Pfam" id="PF10423">
    <property type="entry name" value="AMNp_N"/>
    <property type="match status" value="1"/>
</dbReference>
<proteinExistence type="predicted"/>